<evidence type="ECO:0000259" key="7">
    <source>
        <dbReference type="PROSITE" id="PS50893"/>
    </source>
</evidence>
<keyword evidence="8" id="KW-0378">Hydrolase</keyword>
<accession>A0A090DXN1</accession>
<dbReference type="SMART" id="SM00382">
    <property type="entry name" value="AAA"/>
    <property type="match status" value="1"/>
</dbReference>
<comment type="function">
    <text evidence="5">Part of the ABC transporter complex HmuTUV involved in hemin import. Responsible for energy coupling to the transport system.</text>
</comment>
<evidence type="ECO:0000313" key="9">
    <source>
        <dbReference type="Proteomes" id="UP000031552"/>
    </source>
</evidence>
<dbReference type="AlphaFoldDB" id="A0A090DXN1"/>
<keyword evidence="1" id="KW-0813">Transport</keyword>
<dbReference type="InterPro" id="IPR003439">
    <property type="entry name" value="ABC_transporter-like_ATP-bd"/>
</dbReference>
<evidence type="ECO:0000256" key="2">
    <source>
        <dbReference type="ARBA" id="ARBA00022741"/>
    </source>
</evidence>
<name>A0A090DXN1_9BACT</name>
<evidence type="ECO:0000313" key="8">
    <source>
        <dbReference type="EMBL" id="CDR33564.1"/>
    </source>
</evidence>
<keyword evidence="2" id="KW-0547">Nucleotide-binding</keyword>
<dbReference type="GO" id="GO:0016887">
    <property type="term" value="F:ATP hydrolysis activity"/>
    <property type="evidence" value="ECO:0007669"/>
    <property type="project" value="InterPro"/>
</dbReference>
<dbReference type="EC" id="3.6.3.-" evidence="8"/>
<dbReference type="PROSITE" id="PS50893">
    <property type="entry name" value="ABC_TRANSPORTER_2"/>
    <property type="match status" value="1"/>
</dbReference>
<dbReference type="eggNOG" id="COG1120">
    <property type="taxonomic scope" value="Bacteria"/>
</dbReference>
<reference evidence="8" key="1">
    <citation type="submission" date="2013-12" db="EMBL/GenBank/DDBJ databases">
        <authorList>
            <person name="Linke B."/>
        </authorList>
    </citation>
    <scope>NUCLEOTIDE SEQUENCE [LARGE SCALE GENOMIC DNA]</scope>
    <source>
        <strain evidence="8">CRIB-18</strain>
    </source>
</reference>
<proteinExistence type="predicted"/>
<dbReference type="PANTHER" id="PTHR42794">
    <property type="entry name" value="HEMIN IMPORT ATP-BINDING PROTEIN HMUV"/>
    <property type="match status" value="1"/>
</dbReference>
<dbReference type="RefSeq" id="WP_041017031.1">
    <property type="nucleotide sequence ID" value="NZ_CCEJ010000003.1"/>
</dbReference>
<evidence type="ECO:0000256" key="1">
    <source>
        <dbReference type="ARBA" id="ARBA00022448"/>
    </source>
</evidence>
<dbReference type="Gene3D" id="3.40.50.300">
    <property type="entry name" value="P-loop containing nucleotide triphosphate hydrolases"/>
    <property type="match status" value="1"/>
</dbReference>
<evidence type="ECO:0000256" key="5">
    <source>
        <dbReference type="ARBA" id="ARBA00037066"/>
    </source>
</evidence>
<evidence type="ECO:0000256" key="4">
    <source>
        <dbReference type="ARBA" id="ARBA00022967"/>
    </source>
</evidence>
<dbReference type="EMBL" id="CCEJ010000003">
    <property type="protein sequence ID" value="CDR33564.1"/>
    <property type="molecule type" value="Genomic_DNA"/>
</dbReference>
<dbReference type="PANTHER" id="PTHR42794:SF1">
    <property type="entry name" value="HEMIN IMPORT ATP-BINDING PROTEIN HMUV"/>
    <property type="match status" value="1"/>
</dbReference>
<evidence type="ECO:0000256" key="6">
    <source>
        <dbReference type="SAM" id="Coils"/>
    </source>
</evidence>
<dbReference type="STRING" id="1437425.CSEC_0732"/>
<keyword evidence="9" id="KW-1185">Reference proteome</keyword>
<feature type="coiled-coil region" evidence="6">
    <location>
        <begin position="98"/>
        <end position="125"/>
    </location>
</feature>
<reference evidence="8" key="2">
    <citation type="submission" date="2014-09" db="EMBL/GenBank/DDBJ databases">
        <title>Criblamydia sequanensis harbors a mega-plasmid encoding arsenite resistance.</title>
        <authorList>
            <person name="Bertelli C."/>
            <person name="Goesmann A."/>
            <person name="Greub G."/>
        </authorList>
    </citation>
    <scope>NUCLEOTIDE SEQUENCE [LARGE SCALE GENOMIC DNA]</scope>
    <source>
        <strain evidence="8">CRIB-18</strain>
    </source>
</reference>
<keyword evidence="3" id="KW-0067">ATP-binding</keyword>
<dbReference type="SUPFAM" id="SSF52540">
    <property type="entry name" value="P-loop containing nucleoside triphosphate hydrolases"/>
    <property type="match status" value="1"/>
</dbReference>
<organism evidence="8 9">
    <name type="scientific">Candidatus Criblamydia sequanensis CRIB-18</name>
    <dbReference type="NCBI Taxonomy" id="1437425"/>
    <lineage>
        <taxon>Bacteria</taxon>
        <taxon>Pseudomonadati</taxon>
        <taxon>Chlamydiota</taxon>
        <taxon>Chlamydiia</taxon>
        <taxon>Parachlamydiales</taxon>
        <taxon>Candidatus Criblamydiaceae</taxon>
        <taxon>Candidatus Criblamydia</taxon>
    </lineage>
</organism>
<dbReference type="InterPro" id="IPR003593">
    <property type="entry name" value="AAA+_ATPase"/>
</dbReference>
<protein>
    <submittedName>
        <fullName evidence="8">ABC-type transporter, ATPase subunit</fullName>
        <ecNumber evidence="8">3.6.3.-</ecNumber>
    </submittedName>
</protein>
<dbReference type="GO" id="GO:0005524">
    <property type="term" value="F:ATP binding"/>
    <property type="evidence" value="ECO:0007669"/>
    <property type="project" value="UniProtKB-KW"/>
</dbReference>
<dbReference type="Proteomes" id="UP000031552">
    <property type="component" value="Unassembled WGS sequence"/>
</dbReference>
<dbReference type="Pfam" id="PF00005">
    <property type="entry name" value="ABC_tran"/>
    <property type="match status" value="1"/>
</dbReference>
<evidence type="ECO:0000256" key="3">
    <source>
        <dbReference type="ARBA" id="ARBA00022840"/>
    </source>
</evidence>
<dbReference type="CDD" id="cd03214">
    <property type="entry name" value="ABC_Iron-Siderophores_B12_Hemin"/>
    <property type="match status" value="1"/>
</dbReference>
<keyword evidence="4" id="KW-1278">Translocase</keyword>
<comment type="caution">
    <text evidence="8">The sequence shown here is derived from an EMBL/GenBank/DDBJ whole genome shotgun (WGS) entry which is preliminary data.</text>
</comment>
<feature type="domain" description="ABC transporter" evidence="7">
    <location>
        <begin position="2"/>
        <end position="231"/>
    </location>
</feature>
<sequence length="237" mass="26798">MLSIKNISCSLGNRLLLRNIDLNFQPGFIYSVLGPNGSGKTTLLKAIAGIQVFYSGSIFWNSQEISFIKRRERSQIMTFVPQSSPVFFDFTVKEFALMGAYAKAIKNEEQKLEESLNKVDALHLKDRLVRTLSSGEKQRVYIARSLIADAPVMLFDEPTASLDIKHRHEIWQLIHDLKELKKIIIVATHDFHEAEKWSDESLVLQKGSVVSKGAFSEALSKKILEDVFGVDKLILSK</sequence>
<keyword evidence="6" id="KW-0175">Coiled coil</keyword>
<gene>
    <name evidence="8" type="ORF">CSEC_0732</name>
</gene>
<dbReference type="InterPro" id="IPR027417">
    <property type="entry name" value="P-loop_NTPase"/>
</dbReference>